<feature type="transmembrane region" description="Helical" evidence="1">
    <location>
        <begin position="34"/>
        <end position="55"/>
    </location>
</feature>
<keyword evidence="3" id="KW-1185">Reference proteome</keyword>
<proteinExistence type="predicted"/>
<keyword evidence="1" id="KW-1133">Transmembrane helix</keyword>
<evidence type="ECO:0000256" key="1">
    <source>
        <dbReference type="SAM" id="Phobius"/>
    </source>
</evidence>
<dbReference type="RefSeq" id="WP_214477926.1">
    <property type="nucleotide sequence ID" value="NZ_CP071709.1"/>
</dbReference>
<keyword evidence="1" id="KW-0472">Membrane</keyword>
<dbReference type="EMBL" id="CP071709">
    <property type="protein sequence ID" value="QVY62466.1"/>
    <property type="molecule type" value="Genomic_DNA"/>
</dbReference>
<evidence type="ECO:0000313" key="2">
    <source>
        <dbReference type="EMBL" id="QVY62466.1"/>
    </source>
</evidence>
<organism evidence="2 3">
    <name type="scientific">Cytobacillus gottheilii</name>
    <dbReference type="NCBI Taxonomy" id="859144"/>
    <lineage>
        <taxon>Bacteria</taxon>
        <taxon>Bacillati</taxon>
        <taxon>Bacillota</taxon>
        <taxon>Bacilli</taxon>
        <taxon>Bacillales</taxon>
        <taxon>Bacillaceae</taxon>
        <taxon>Cytobacillus</taxon>
    </lineage>
</organism>
<gene>
    <name evidence="2" type="ORF">J1899_05135</name>
</gene>
<feature type="transmembrane region" description="Helical" evidence="1">
    <location>
        <begin position="61"/>
        <end position="82"/>
    </location>
</feature>
<accession>A0ABX8FEM7</accession>
<evidence type="ECO:0008006" key="4">
    <source>
        <dbReference type="Google" id="ProtNLM"/>
    </source>
</evidence>
<evidence type="ECO:0000313" key="3">
    <source>
        <dbReference type="Proteomes" id="UP000679247"/>
    </source>
</evidence>
<protein>
    <recommendedName>
        <fullName evidence="4">MnxA</fullName>
    </recommendedName>
</protein>
<feature type="transmembrane region" description="Helical" evidence="1">
    <location>
        <begin position="89"/>
        <end position="107"/>
    </location>
</feature>
<name>A0ABX8FEM7_9BACI</name>
<sequence length="137" mass="14795">MGHLGFLLYGNLVLILFLYLYLNKIRKLIGFQLGMNISMLAGGFGAIATGVILIYQFPLKFVIITMMTAVIGMLIGGLFGALFDYQTLLTGYINGLMMGIMAPMVGAAANTSILFLSFVEAVFLLSLLLVLLSAKNT</sequence>
<reference evidence="2 3" key="1">
    <citation type="submission" date="2021-03" db="EMBL/GenBank/DDBJ databases">
        <title>The first data on the complete genome of the tetrodotoxin-producing bacterium.</title>
        <authorList>
            <person name="Melnikova D.I."/>
            <person name="Nijland R."/>
            <person name="Magarlamov T.Y."/>
        </authorList>
    </citation>
    <scope>NUCLEOTIDE SEQUENCE [LARGE SCALE GENOMIC DNA]</scope>
    <source>
        <strain evidence="2 3">1839</strain>
    </source>
</reference>
<feature type="transmembrane region" description="Helical" evidence="1">
    <location>
        <begin position="6"/>
        <end position="22"/>
    </location>
</feature>
<keyword evidence="1" id="KW-0812">Transmembrane</keyword>
<feature type="transmembrane region" description="Helical" evidence="1">
    <location>
        <begin position="113"/>
        <end position="134"/>
    </location>
</feature>
<dbReference type="Proteomes" id="UP000679247">
    <property type="component" value="Chromosome"/>
</dbReference>